<proteinExistence type="predicted"/>
<dbReference type="Proteomes" id="UP001233999">
    <property type="component" value="Unassembled WGS sequence"/>
</dbReference>
<name>A0AAD7ZD83_DIPPU</name>
<sequence>KISYTLTGNRTREPINSSQKSMKLVVSRENLGKHQPRLLSCRTKITNTPRQ</sequence>
<evidence type="ECO:0000313" key="2">
    <source>
        <dbReference type="EMBL" id="KAJ9578403.1"/>
    </source>
</evidence>
<evidence type="ECO:0000256" key="1">
    <source>
        <dbReference type="SAM" id="MobiDB-lite"/>
    </source>
</evidence>
<gene>
    <name evidence="2" type="ORF">L9F63_005376</name>
</gene>
<feature type="non-terminal residue" evidence="2">
    <location>
        <position position="51"/>
    </location>
</feature>
<organism evidence="2 3">
    <name type="scientific">Diploptera punctata</name>
    <name type="common">Pacific beetle cockroach</name>
    <dbReference type="NCBI Taxonomy" id="6984"/>
    <lineage>
        <taxon>Eukaryota</taxon>
        <taxon>Metazoa</taxon>
        <taxon>Ecdysozoa</taxon>
        <taxon>Arthropoda</taxon>
        <taxon>Hexapoda</taxon>
        <taxon>Insecta</taxon>
        <taxon>Pterygota</taxon>
        <taxon>Neoptera</taxon>
        <taxon>Polyneoptera</taxon>
        <taxon>Dictyoptera</taxon>
        <taxon>Blattodea</taxon>
        <taxon>Blaberoidea</taxon>
        <taxon>Blaberidae</taxon>
        <taxon>Diplopterinae</taxon>
        <taxon>Diploptera</taxon>
    </lineage>
</organism>
<evidence type="ECO:0000313" key="3">
    <source>
        <dbReference type="Proteomes" id="UP001233999"/>
    </source>
</evidence>
<reference evidence="2" key="2">
    <citation type="submission" date="2023-05" db="EMBL/GenBank/DDBJ databases">
        <authorList>
            <person name="Fouks B."/>
        </authorList>
    </citation>
    <scope>NUCLEOTIDE SEQUENCE</scope>
    <source>
        <strain evidence="2">Stay&amp;Tobe</strain>
        <tissue evidence="2">Testes</tissue>
    </source>
</reference>
<feature type="compositionally biased region" description="Polar residues" evidence="1">
    <location>
        <begin position="1"/>
        <end position="21"/>
    </location>
</feature>
<dbReference type="AlphaFoldDB" id="A0AAD7ZD83"/>
<accession>A0AAD7ZD83</accession>
<keyword evidence="3" id="KW-1185">Reference proteome</keyword>
<dbReference type="EMBL" id="JASPKZ010008882">
    <property type="protein sequence ID" value="KAJ9578403.1"/>
    <property type="molecule type" value="Genomic_DNA"/>
</dbReference>
<protein>
    <submittedName>
        <fullName evidence="2">Uncharacterized protein</fullName>
    </submittedName>
</protein>
<reference evidence="2" key="1">
    <citation type="journal article" date="2023" name="IScience">
        <title>Live-bearing cockroach genome reveals convergent evolutionary mechanisms linked to viviparity in insects and beyond.</title>
        <authorList>
            <person name="Fouks B."/>
            <person name="Harrison M.C."/>
            <person name="Mikhailova A.A."/>
            <person name="Marchal E."/>
            <person name="English S."/>
            <person name="Carruthers M."/>
            <person name="Jennings E.C."/>
            <person name="Chiamaka E.L."/>
            <person name="Frigard R.A."/>
            <person name="Pippel M."/>
            <person name="Attardo G.M."/>
            <person name="Benoit J.B."/>
            <person name="Bornberg-Bauer E."/>
            <person name="Tobe S.S."/>
        </authorList>
    </citation>
    <scope>NUCLEOTIDE SEQUENCE</scope>
    <source>
        <strain evidence="2">Stay&amp;Tobe</strain>
    </source>
</reference>
<feature type="non-terminal residue" evidence="2">
    <location>
        <position position="1"/>
    </location>
</feature>
<feature type="region of interest" description="Disordered" evidence="1">
    <location>
        <begin position="1"/>
        <end position="22"/>
    </location>
</feature>
<comment type="caution">
    <text evidence="2">The sequence shown here is derived from an EMBL/GenBank/DDBJ whole genome shotgun (WGS) entry which is preliminary data.</text>
</comment>